<keyword evidence="3" id="KW-1185">Reference proteome</keyword>
<dbReference type="OrthoDB" id="7871190at2"/>
<keyword evidence="1" id="KW-0732">Signal</keyword>
<name>A0A2R8BPG0_9RHOB</name>
<feature type="signal peptide" evidence="1">
    <location>
        <begin position="1"/>
        <end position="19"/>
    </location>
</feature>
<proteinExistence type="predicted"/>
<evidence type="ECO:0000313" key="2">
    <source>
        <dbReference type="EMBL" id="SPH27477.1"/>
    </source>
</evidence>
<feature type="chain" id="PRO_5015352684" description="Type II secretion system protein GspC N-terminal domain-containing protein" evidence="1">
    <location>
        <begin position="20"/>
        <end position="162"/>
    </location>
</feature>
<dbReference type="RefSeq" id="WP_108830421.1">
    <property type="nucleotide sequence ID" value="NZ_OMOR01000003.1"/>
</dbReference>
<evidence type="ECO:0000313" key="3">
    <source>
        <dbReference type="Proteomes" id="UP000244880"/>
    </source>
</evidence>
<dbReference type="EMBL" id="OMOR01000003">
    <property type="protein sequence ID" value="SPH27477.1"/>
    <property type="molecule type" value="Genomic_DNA"/>
</dbReference>
<dbReference type="AlphaFoldDB" id="A0A2R8BPG0"/>
<evidence type="ECO:0000256" key="1">
    <source>
        <dbReference type="SAM" id="SignalP"/>
    </source>
</evidence>
<accession>A0A2R8BPG0</accession>
<organism evidence="2 3">
    <name type="scientific">Ascidiaceihabitans donghaensis</name>
    <dbReference type="NCBI Taxonomy" id="1510460"/>
    <lineage>
        <taxon>Bacteria</taxon>
        <taxon>Pseudomonadati</taxon>
        <taxon>Pseudomonadota</taxon>
        <taxon>Alphaproteobacteria</taxon>
        <taxon>Rhodobacterales</taxon>
        <taxon>Paracoccaceae</taxon>
        <taxon>Ascidiaceihabitans</taxon>
    </lineage>
</organism>
<sequence>MRLIAAIMTLVALAAAAVAGQKLHLALTTSPAQSKGVTAANAALAEPATATRQDLSFRWASVFGELQAPTLYQEPQPTEITDEQAAPAPTGPPIEALGYALKGVVRAGRSVWGMVSHPTGDQVVRVGDDLAQGVTVRKIDEAGLWIDNGGEELILLGFATEG</sequence>
<gene>
    <name evidence="2" type="ORF">ASD8599_03943</name>
</gene>
<dbReference type="Proteomes" id="UP000244880">
    <property type="component" value="Unassembled WGS sequence"/>
</dbReference>
<evidence type="ECO:0008006" key="4">
    <source>
        <dbReference type="Google" id="ProtNLM"/>
    </source>
</evidence>
<reference evidence="2 3" key="1">
    <citation type="submission" date="2018-03" db="EMBL/GenBank/DDBJ databases">
        <authorList>
            <person name="Keele B.F."/>
        </authorList>
    </citation>
    <scope>NUCLEOTIDE SEQUENCE [LARGE SCALE GENOMIC DNA]</scope>
    <source>
        <strain evidence="2 3">CECT 8599</strain>
    </source>
</reference>
<protein>
    <recommendedName>
        <fullName evidence="4">Type II secretion system protein GspC N-terminal domain-containing protein</fullName>
    </recommendedName>
</protein>